<dbReference type="EMBL" id="JACAZF010000004">
    <property type="protein sequence ID" value="KAF7307493.1"/>
    <property type="molecule type" value="Genomic_DNA"/>
</dbReference>
<feature type="compositionally biased region" description="Acidic residues" evidence="1">
    <location>
        <begin position="165"/>
        <end position="177"/>
    </location>
</feature>
<keyword evidence="3" id="KW-1185">Reference proteome</keyword>
<dbReference type="RefSeq" id="XP_037222512.1">
    <property type="nucleotide sequence ID" value="XM_037362220.1"/>
</dbReference>
<dbReference type="GeneID" id="59344736"/>
<comment type="caution">
    <text evidence="2">The sequence shown here is derived from an EMBL/GenBank/DDBJ whole genome shotgun (WGS) entry which is preliminary data.</text>
</comment>
<evidence type="ECO:0000256" key="1">
    <source>
        <dbReference type="SAM" id="MobiDB-lite"/>
    </source>
</evidence>
<dbReference type="AlphaFoldDB" id="A0A8H6SY89"/>
<organism evidence="2 3">
    <name type="scientific">Mycena indigotica</name>
    <dbReference type="NCBI Taxonomy" id="2126181"/>
    <lineage>
        <taxon>Eukaryota</taxon>
        <taxon>Fungi</taxon>
        <taxon>Dikarya</taxon>
        <taxon>Basidiomycota</taxon>
        <taxon>Agaricomycotina</taxon>
        <taxon>Agaricomycetes</taxon>
        <taxon>Agaricomycetidae</taxon>
        <taxon>Agaricales</taxon>
        <taxon>Marasmiineae</taxon>
        <taxon>Mycenaceae</taxon>
        <taxon>Mycena</taxon>
    </lineage>
</organism>
<dbReference type="Proteomes" id="UP000636479">
    <property type="component" value="Unassembled WGS sequence"/>
</dbReference>
<gene>
    <name evidence="2" type="ORF">MIND_00543800</name>
</gene>
<evidence type="ECO:0000313" key="3">
    <source>
        <dbReference type="Proteomes" id="UP000636479"/>
    </source>
</evidence>
<feature type="compositionally biased region" description="Basic and acidic residues" evidence="1">
    <location>
        <begin position="232"/>
        <end position="242"/>
    </location>
</feature>
<reference evidence="2" key="1">
    <citation type="submission" date="2020-05" db="EMBL/GenBank/DDBJ databases">
        <title>Mycena genomes resolve the evolution of fungal bioluminescence.</title>
        <authorList>
            <person name="Tsai I.J."/>
        </authorList>
    </citation>
    <scope>NUCLEOTIDE SEQUENCE</scope>
    <source>
        <strain evidence="2">171206Taipei</strain>
    </source>
</reference>
<proteinExistence type="predicted"/>
<accession>A0A8H6SY89</accession>
<feature type="compositionally biased region" description="Acidic residues" evidence="1">
    <location>
        <begin position="221"/>
        <end position="231"/>
    </location>
</feature>
<evidence type="ECO:0000313" key="2">
    <source>
        <dbReference type="EMBL" id="KAF7307493.1"/>
    </source>
</evidence>
<feature type="compositionally biased region" description="Acidic residues" evidence="1">
    <location>
        <begin position="185"/>
        <end position="200"/>
    </location>
</feature>
<dbReference type="OrthoDB" id="3183767at2759"/>
<protein>
    <submittedName>
        <fullName evidence="2">Uncharacterized protein</fullName>
    </submittedName>
</protein>
<feature type="region of interest" description="Disordered" evidence="1">
    <location>
        <begin position="165"/>
        <end position="261"/>
    </location>
</feature>
<sequence length="261" mass="29976">MNSRTHSDIMTLALKDTTIDHPYAYARVLAVLHFNVQHLFYGQMSTVQTVPVLWVRHFRIDSAWKGGFKWKHLHCIEFLPNTDPNAFGFVSPDKVIREAHLIPTYTHGRTPTMYFESLACKSGKDSDWKYHYVNFFVDRNMLMRYLGGGVGHSYYVSVPDDEWEEEVWEVPDQDQPESTDMPLDNGEEGELEEGEEEDLVDGNGDLQEDEGHKSELSELTELSDSDDDDNEDKLGNIDLRLEDGEDGFDDHLQYFASGSIE</sequence>
<name>A0A8H6SY89_9AGAR</name>